<feature type="active site" description="Cysteine persulfide intermediate" evidence="3">
    <location>
        <position position="129"/>
    </location>
</feature>
<evidence type="ECO:0000313" key="6">
    <source>
        <dbReference type="Proteomes" id="UP000294547"/>
    </source>
</evidence>
<protein>
    <recommendedName>
        <fullName evidence="3">Sulfur carrier protein FdhD</fullName>
    </recommendedName>
</protein>
<evidence type="ECO:0000313" key="5">
    <source>
        <dbReference type="EMBL" id="TDP82451.1"/>
    </source>
</evidence>
<keyword evidence="1 3" id="KW-0963">Cytoplasm</keyword>
<proteinExistence type="inferred from homology"/>
<dbReference type="SUPFAM" id="SSF53927">
    <property type="entry name" value="Cytidine deaminase-like"/>
    <property type="match status" value="1"/>
</dbReference>
<dbReference type="GO" id="GO:0016783">
    <property type="term" value="F:sulfurtransferase activity"/>
    <property type="evidence" value="ECO:0007669"/>
    <property type="project" value="InterPro"/>
</dbReference>
<comment type="caution">
    <text evidence="5">The sequence shown here is derived from an EMBL/GenBank/DDBJ whole genome shotgun (WGS) entry which is preliminary data.</text>
</comment>
<evidence type="ECO:0000256" key="1">
    <source>
        <dbReference type="ARBA" id="ARBA00022490"/>
    </source>
</evidence>
<evidence type="ECO:0000256" key="2">
    <source>
        <dbReference type="ARBA" id="ARBA00023150"/>
    </source>
</evidence>
<evidence type="ECO:0000256" key="4">
    <source>
        <dbReference type="SAM" id="MobiDB-lite"/>
    </source>
</evidence>
<dbReference type="Pfam" id="PF02634">
    <property type="entry name" value="FdhD-NarQ"/>
    <property type="match status" value="1"/>
</dbReference>
<comment type="function">
    <text evidence="3">Required for formate dehydrogenase (FDH) activity. Acts as a sulfur carrier protein that transfers sulfur from IscS to the molybdenum cofactor prior to its insertion into FDH.</text>
</comment>
<dbReference type="InterPro" id="IPR016193">
    <property type="entry name" value="Cytidine_deaminase-like"/>
</dbReference>
<keyword evidence="6" id="KW-1185">Reference proteome</keyword>
<dbReference type="NCBIfam" id="TIGR00129">
    <property type="entry name" value="fdhD_narQ"/>
    <property type="match status" value="1"/>
</dbReference>
<dbReference type="RefSeq" id="WP_126539320.1">
    <property type="nucleotide sequence ID" value="NZ_BSPM01000007.1"/>
</dbReference>
<comment type="subcellular location">
    <subcellularLocation>
        <location evidence="3">Cytoplasm</location>
    </subcellularLocation>
</comment>
<dbReference type="GO" id="GO:0097163">
    <property type="term" value="F:sulfur carrier activity"/>
    <property type="evidence" value="ECO:0007669"/>
    <property type="project" value="UniProtKB-UniRule"/>
</dbReference>
<accession>A0A4R6R8T1</accession>
<dbReference type="HAMAP" id="MF_00187">
    <property type="entry name" value="FdhD"/>
    <property type="match status" value="1"/>
</dbReference>
<dbReference type="GO" id="GO:0006777">
    <property type="term" value="P:Mo-molybdopterin cofactor biosynthetic process"/>
    <property type="evidence" value="ECO:0007669"/>
    <property type="project" value="UniProtKB-UniRule"/>
</dbReference>
<dbReference type="PANTHER" id="PTHR30592">
    <property type="entry name" value="FORMATE DEHYDROGENASE"/>
    <property type="match status" value="1"/>
</dbReference>
<feature type="region of interest" description="Disordered" evidence="4">
    <location>
        <begin position="1"/>
        <end position="21"/>
    </location>
</feature>
<name>A0A4R6R8T1_9HYPH</name>
<organism evidence="5 6">
    <name type="scientific">Oharaeibacter diazotrophicus</name>
    <dbReference type="NCBI Taxonomy" id="1920512"/>
    <lineage>
        <taxon>Bacteria</taxon>
        <taxon>Pseudomonadati</taxon>
        <taxon>Pseudomonadota</taxon>
        <taxon>Alphaproteobacteria</taxon>
        <taxon>Hyphomicrobiales</taxon>
        <taxon>Pleomorphomonadaceae</taxon>
        <taxon>Oharaeibacter</taxon>
    </lineage>
</organism>
<reference evidence="5 6" key="1">
    <citation type="submission" date="2019-03" db="EMBL/GenBank/DDBJ databases">
        <title>Genomic Encyclopedia of Type Strains, Phase IV (KMG-IV): sequencing the most valuable type-strain genomes for metagenomic binning, comparative biology and taxonomic classification.</title>
        <authorList>
            <person name="Goeker M."/>
        </authorList>
    </citation>
    <scope>NUCLEOTIDE SEQUENCE [LARGE SCALE GENOMIC DNA]</scope>
    <source>
        <strain evidence="5 6">DSM 102969</strain>
    </source>
</reference>
<dbReference type="AlphaFoldDB" id="A0A4R6R8T1"/>
<dbReference type="Gene3D" id="3.40.140.10">
    <property type="entry name" value="Cytidine Deaminase, domain 2"/>
    <property type="match status" value="1"/>
</dbReference>
<comment type="caution">
    <text evidence="3">Lacks conserved residue(s) required for the propagation of feature annotation.</text>
</comment>
<dbReference type="EMBL" id="SNXY01000010">
    <property type="protein sequence ID" value="TDP82451.1"/>
    <property type="molecule type" value="Genomic_DNA"/>
</dbReference>
<comment type="similarity">
    <text evidence="3">Belongs to the FdhD family.</text>
</comment>
<evidence type="ECO:0000256" key="3">
    <source>
        <dbReference type="HAMAP-Rule" id="MF_00187"/>
    </source>
</evidence>
<gene>
    <name evidence="3" type="primary">fdhD</name>
    <name evidence="5" type="ORF">EDD54_3718</name>
</gene>
<dbReference type="PANTHER" id="PTHR30592:SF1">
    <property type="entry name" value="SULFUR CARRIER PROTEIN FDHD"/>
    <property type="match status" value="1"/>
</dbReference>
<dbReference type="OrthoDB" id="3197277at2"/>
<dbReference type="Gene3D" id="3.10.20.10">
    <property type="match status" value="1"/>
</dbReference>
<dbReference type="Proteomes" id="UP000294547">
    <property type="component" value="Unassembled WGS sequence"/>
</dbReference>
<dbReference type="InterPro" id="IPR003786">
    <property type="entry name" value="FdhD"/>
</dbReference>
<sequence length="299" mass="30393">MTAADHDGRPPASGPAAVASLPRAERRTGLKVAAVGSVRPQERFVPAEVAVALVHDGATTAVMMATPDDLEDFAVGFSLTERIVATADAVREVEVVPQADGVEVRIWLAPGLAGDLAARRRAIAGPTGCGLCGVDSLAAAVAPVAVVDTDLALEPADVAAALKAVAAAQTLGRETRATHAAALWSRRDGLIALREDVGRHNALDKLVGAAARAGRLAPAAAVVVTSRVSVEMVQKTAALGAPVLIAVSAPTTLAIRTAGAAGITLVAVARDDGFEIFTRPDRIRVAGAGYPQRTVDVVA</sequence>
<dbReference type="GO" id="GO:0005737">
    <property type="term" value="C:cytoplasm"/>
    <property type="evidence" value="ECO:0007669"/>
    <property type="project" value="UniProtKB-SubCell"/>
</dbReference>
<keyword evidence="2 3" id="KW-0501">Molybdenum cofactor biosynthesis</keyword>
<dbReference type="PIRSF" id="PIRSF015626">
    <property type="entry name" value="FdhD"/>
    <property type="match status" value="1"/>
</dbReference>